<protein>
    <recommendedName>
        <fullName evidence="2">Metallo-beta-lactamase domain-containing protein</fullName>
    </recommendedName>
</protein>
<keyword evidence="1" id="KW-0732">Signal</keyword>
<feature type="signal peptide" evidence="1">
    <location>
        <begin position="1"/>
        <end position="25"/>
    </location>
</feature>
<sequence>MSMLPALRRLLQTAAVAALIAPAHAAGTGLTLTHFNPGNDAIFPVSSVLVSGQHDAILIDAQFGKSQAAKVVDMVRASGKKLTTIYISHGDPDFYFGLDTVLAAFPDARVVATEPTVHHIKETVNAKIGVWGPKLGADAPRWKSPDWTARSPIAASCG</sequence>
<organism evidence="3 4">
    <name type="scientific">Rhizopus delemar</name>
    <dbReference type="NCBI Taxonomy" id="936053"/>
    <lineage>
        <taxon>Eukaryota</taxon>
        <taxon>Fungi</taxon>
        <taxon>Fungi incertae sedis</taxon>
        <taxon>Mucoromycota</taxon>
        <taxon>Mucoromycotina</taxon>
        <taxon>Mucoromycetes</taxon>
        <taxon>Mucorales</taxon>
        <taxon>Mucorineae</taxon>
        <taxon>Rhizopodaceae</taxon>
        <taxon>Rhizopus</taxon>
    </lineage>
</organism>
<dbReference type="EMBL" id="JAANIU010007766">
    <property type="protein sequence ID" value="KAG1536758.1"/>
    <property type="molecule type" value="Genomic_DNA"/>
</dbReference>
<dbReference type="SUPFAM" id="SSF56281">
    <property type="entry name" value="Metallo-hydrolase/oxidoreductase"/>
    <property type="match status" value="1"/>
</dbReference>
<reference evidence="3 4" key="1">
    <citation type="journal article" date="2020" name="Microb. Genom.">
        <title>Genetic diversity of clinical and environmental Mucorales isolates obtained from an investigation of mucormycosis cases among solid organ transplant recipients.</title>
        <authorList>
            <person name="Nguyen M.H."/>
            <person name="Kaul D."/>
            <person name="Muto C."/>
            <person name="Cheng S.J."/>
            <person name="Richter R.A."/>
            <person name="Bruno V.M."/>
            <person name="Liu G."/>
            <person name="Beyhan S."/>
            <person name="Sundermann A.J."/>
            <person name="Mounaud S."/>
            <person name="Pasculle A.W."/>
            <person name="Nierman W.C."/>
            <person name="Driscoll E."/>
            <person name="Cumbie R."/>
            <person name="Clancy C.J."/>
            <person name="Dupont C.L."/>
        </authorList>
    </citation>
    <scope>NUCLEOTIDE SEQUENCE [LARGE SCALE GENOMIC DNA]</scope>
    <source>
        <strain evidence="3 4">GL24</strain>
    </source>
</reference>
<dbReference type="Gene3D" id="3.60.15.10">
    <property type="entry name" value="Ribonuclease Z/Hydroxyacylglutathione hydrolase-like"/>
    <property type="match status" value="1"/>
</dbReference>
<dbReference type="PANTHER" id="PTHR42951">
    <property type="entry name" value="METALLO-BETA-LACTAMASE DOMAIN-CONTAINING"/>
    <property type="match status" value="1"/>
</dbReference>
<comment type="caution">
    <text evidence="3">The sequence shown here is derived from an EMBL/GenBank/DDBJ whole genome shotgun (WGS) entry which is preliminary data.</text>
</comment>
<evidence type="ECO:0000256" key="1">
    <source>
        <dbReference type="SAM" id="SignalP"/>
    </source>
</evidence>
<dbReference type="InterPro" id="IPR036866">
    <property type="entry name" value="RibonucZ/Hydroxyglut_hydro"/>
</dbReference>
<evidence type="ECO:0000313" key="3">
    <source>
        <dbReference type="EMBL" id="KAG1536758.1"/>
    </source>
</evidence>
<evidence type="ECO:0000259" key="2">
    <source>
        <dbReference type="Pfam" id="PF00753"/>
    </source>
</evidence>
<dbReference type="InterPro" id="IPR050855">
    <property type="entry name" value="NDM-1-like"/>
</dbReference>
<feature type="domain" description="Metallo-beta-lactamase" evidence="2">
    <location>
        <begin position="43"/>
        <end position="124"/>
    </location>
</feature>
<dbReference type="Proteomes" id="UP000740926">
    <property type="component" value="Unassembled WGS sequence"/>
</dbReference>
<name>A0A9P6Y0X2_9FUNG</name>
<evidence type="ECO:0000313" key="4">
    <source>
        <dbReference type="Proteomes" id="UP000740926"/>
    </source>
</evidence>
<gene>
    <name evidence="3" type="ORF">G6F50_014994</name>
</gene>
<dbReference type="InterPro" id="IPR001279">
    <property type="entry name" value="Metallo-B-lactamas"/>
</dbReference>
<dbReference type="PANTHER" id="PTHR42951:SF14">
    <property type="entry name" value="METALLO-BETA-LACTAMASE SUPERFAMILY PROTEIN"/>
    <property type="match status" value="1"/>
</dbReference>
<proteinExistence type="predicted"/>
<dbReference type="Pfam" id="PF00753">
    <property type="entry name" value="Lactamase_B"/>
    <property type="match status" value="1"/>
</dbReference>
<accession>A0A9P6Y0X2</accession>
<feature type="chain" id="PRO_5040343216" description="Metallo-beta-lactamase domain-containing protein" evidence="1">
    <location>
        <begin position="26"/>
        <end position="158"/>
    </location>
</feature>
<dbReference type="AlphaFoldDB" id="A0A9P6Y0X2"/>
<keyword evidence="4" id="KW-1185">Reference proteome</keyword>